<proteinExistence type="predicted"/>
<sequence length="107" mass="11474">MSLLIKGVTTHAALTDVNTPHLLAELENAVCSETEADDKDTAAIAAALISTEDYTYIPSEDLRNSNDAERSTEATEYVMVKEVLLNADLAGCRIKFDGKGHVSFKGG</sequence>
<dbReference type="EMBL" id="BARV01006623">
    <property type="protein sequence ID" value="GAI15256.1"/>
    <property type="molecule type" value="Genomic_DNA"/>
</dbReference>
<accession>X1MAY1</accession>
<reference evidence="1" key="1">
    <citation type="journal article" date="2014" name="Front. Microbiol.">
        <title>High frequency of phylogenetically diverse reductive dehalogenase-homologous genes in deep subseafloor sedimentary metagenomes.</title>
        <authorList>
            <person name="Kawai M."/>
            <person name="Futagami T."/>
            <person name="Toyoda A."/>
            <person name="Takaki Y."/>
            <person name="Nishi S."/>
            <person name="Hori S."/>
            <person name="Arai W."/>
            <person name="Tsubouchi T."/>
            <person name="Morono Y."/>
            <person name="Uchiyama I."/>
            <person name="Ito T."/>
            <person name="Fujiyama A."/>
            <person name="Inagaki F."/>
            <person name="Takami H."/>
        </authorList>
    </citation>
    <scope>NUCLEOTIDE SEQUENCE</scope>
    <source>
        <strain evidence="1">Expedition CK06-06</strain>
    </source>
</reference>
<evidence type="ECO:0000313" key="1">
    <source>
        <dbReference type="EMBL" id="GAI15256.1"/>
    </source>
</evidence>
<protein>
    <submittedName>
        <fullName evidence="1">Uncharacterized protein</fullName>
    </submittedName>
</protein>
<gene>
    <name evidence="1" type="ORF">S06H3_13553</name>
</gene>
<organism evidence="1">
    <name type="scientific">marine sediment metagenome</name>
    <dbReference type="NCBI Taxonomy" id="412755"/>
    <lineage>
        <taxon>unclassified sequences</taxon>
        <taxon>metagenomes</taxon>
        <taxon>ecological metagenomes</taxon>
    </lineage>
</organism>
<dbReference type="AlphaFoldDB" id="X1MAY1"/>
<comment type="caution">
    <text evidence="1">The sequence shown here is derived from an EMBL/GenBank/DDBJ whole genome shotgun (WGS) entry which is preliminary data.</text>
</comment>
<name>X1MAY1_9ZZZZ</name>